<evidence type="ECO:0000313" key="1">
    <source>
        <dbReference type="EMBL" id="NOJ48255.1"/>
    </source>
</evidence>
<accession>A0A7Y4M3P8</accession>
<proteinExistence type="predicted"/>
<reference evidence="1 2" key="1">
    <citation type="submission" date="2020-03" db="EMBL/GenBank/DDBJ databases">
        <title>Bradyrhizobium diversity isolated from nodules of Muelleranthus trifoliolatus.</title>
        <authorList>
            <person name="Klepa M."/>
            <person name="Helene L."/>
            <person name="Hungria M."/>
        </authorList>
    </citation>
    <scope>NUCLEOTIDE SEQUENCE [LARGE SCALE GENOMIC DNA]</scope>
    <source>
        <strain evidence="1 2">WSM 1744</strain>
    </source>
</reference>
<dbReference type="AlphaFoldDB" id="A0A7Y4M3P8"/>
<protein>
    <submittedName>
        <fullName evidence="1">Uncharacterized protein</fullName>
    </submittedName>
</protein>
<dbReference type="EMBL" id="JAAVLW010000005">
    <property type="protein sequence ID" value="NOJ48255.1"/>
    <property type="molecule type" value="Genomic_DNA"/>
</dbReference>
<dbReference type="RefSeq" id="WP_171711113.1">
    <property type="nucleotide sequence ID" value="NZ_JAAVLW010000005.1"/>
</dbReference>
<keyword evidence="2" id="KW-1185">Reference proteome</keyword>
<dbReference type="Proteomes" id="UP000528734">
    <property type="component" value="Unassembled WGS sequence"/>
</dbReference>
<sequence>MAETVLKPTVAGWSFVTKGDEREPIGMRIIETPADVGRFVNPRRARPLYRLRAAG</sequence>
<name>A0A7Y4M3P8_9BRAD</name>
<organism evidence="1 2">
    <name type="scientific">Bradyrhizobium archetypum</name>
    <dbReference type="NCBI Taxonomy" id="2721160"/>
    <lineage>
        <taxon>Bacteria</taxon>
        <taxon>Pseudomonadati</taxon>
        <taxon>Pseudomonadota</taxon>
        <taxon>Alphaproteobacteria</taxon>
        <taxon>Hyphomicrobiales</taxon>
        <taxon>Nitrobacteraceae</taxon>
        <taxon>Bradyrhizobium</taxon>
    </lineage>
</organism>
<gene>
    <name evidence="1" type="ORF">HCN50_18720</name>
</gene>
<comment type="caution">
    <text evidence="1">The sequence shown here is derived from an EMBL/GenBank/DDBJ whole genome shotgun (WGS) entry which is preliminary data.</text>
</comment>
<evidence type="ECO:0000313" key="2">
    <source>
        <dbReference type="Proteomes" id="UP000528734"/>
    </source>
</evidence>